<feature type="coiled-coil region" evidence="1">
    <location>
        <begin position="109"/>
        <end position="143"/>
    </location>
</feature>
<dbReference type="Proteomes" id="UP000284706">
    <property type="component" value="Unassembled WGS sequence"/>
</dbReference>
<feature type="compositionally biased region" description="Polar residues" evidence="2">
    <location>
        <begin position="45"/>
        <end position="55"/>
    </location>
</feature>
<dbReference type="InParanoid" id="A0A409VPJ2"/>
<evidence type="ECO:0000313" key="3">
    <source>
        <dbReference type="EMBL" id="PPQ68158.1"/>
    </source>
</evidence>
<evidence type="ECO:0000256" key="1">
    <source>
        <dbReference type="SAM" id="Coils"/>
    </source>
</evidence>
<sequence length="266" mass="29588">MRRFGDSGADVADTNESNTFTFSVDVPLTILRAAQAIANEERNLLTPTAQDYSDTSNKKRKRARDDEQGSEDVRPLVRQRLRLEQIISAPAPSLTEDQIQEALKNPSTIQQLIADLQISLQNVQEAEAIFAQYQAEVINLRSSQVKLENLQTSLRRTAEFVESKGLVSGATPESAALRNQMEQIHALIQGTQKTLSDLEPRVGYLDEMQEQTRRRRAVIEAVMRNLITVAEAQAVAASSDRKLLLGNRKGLASYAKHFPSPFARGT</sequence>
<feature type="region of interest" description="Disordered" evidence="2">
    <location>
        <begin position="45"/>
        <end position="75"/>
    </location>
</feature>
<feature type="compositionally biased region" description="Basic and acidic residues" evidence="2">
    <location>
        <begin position="63"/>
        <end position="75"/>
    </location>
</feature>
<keyword evidence="1" id="KW-0175">Coiled coil</keyword>
<dbReference type="AlphaFoldDB" id="A0A409VPJ2"/>
<proteinExistence type="predicted"/>
<name>A0A409VPJ2_9AGAR</name>
<organism evidence="3 4">
    <name type="scientific">Gymnopilus dilepis</name>
    <dbReference type="NCBI Taxonomy" id="231916"/>
    <lineage>
        <taxon>Eukaryota</taxon>
        <taxon>Fungi</taxon>
        <taxon>Dikarya</taxon>
        <taxon>Basidiomycota</taxon>
        <taxon>Agaricomycotina</taxon>
        <taxon>Agaricomycetes</taxon>
        <taxon>Agaricomycetidae</taxon>
        <taxon>Agaricales</taxon>
        <taxon>Agaricineae</taxon>
        <taxon>Hymenogastraceae</taxon>
        <taxon>Gymnopilus</taxon>
    </lineage>
</organism>
<gene>
    <name evidence="3" type="ORF">CVT26_005765</name>
</gene>
<dbReference type="EMBL" id="NHYE01005601">
    <property type="protein sequence ID" value="PPQ68158.1"/>
    <property type="molecule type" value="Genomic_DNA"/>
</dbReference>
<protein>
    <submittedName>
        <fullName evidence="3">Uncharacterized protein</fullName>
    </submittedName>
</protein>
<keyword evidence="4" id="KW-1185">Reference proteome</keyword>
<reference evidence="3 4" key="1">
    <citation type="journal article" date="2018" name="Evol. Lett.">
        <title>Horizontal gene cluster transfer increased hallucinogenic mushroom diversity.</title>
        <authorList>
            <person name="Reynolds H.T."/>
            <person name="Vijayakumar V."/>
            <person name="Gluck-Thaler E."/>
            <person name="Korotkin H.B."/>
            <person name="Matheny P.B."/>
            <person name="Slot J.C."/>
        </authorList>
    </citation>
    <scope>NUCLEOTIDE SEQUENCE [LARGE SCALE GENOMIC DNA]</scope>
    <source>
        <strain evidence="3 4">SRW20</strain>
    </source>
</reference>
<accession>A0A409VPJ2</accession>
<comment type="caution">
    <text evidence="3">The sequence shown here is derived from an EMBL/GenBank/DDBJ whole genome shotgun (WGS) entry which is preliminary data.</text>
</comment>
<evidence type="ECO:0000256" key="2">
    <source>
        <dbReference type="SAM" id="MobiDB-lite"/>
    </source>
</evidence>
<evidence type="ECO:0000313" key="4">
    <source>
        <dbReference type="Proteomes" id="UP000284706"/>
    </source>
</evidence>